<dbReference type="Gene3D" id="3.30.160.60">
    <property type="entry name" value="Classic Zinc Finger"/>
    <property type="match status" value="1"/>
</dbReference>
<name>A0A6C0KH52_9ZZZZ</name>
<organism evidence="4">
    <name type="scientific">viral metagenome</name>
    <dbReference type="NCBI Taxonomy" id="1070528"/>
    <lineage>
        <taxon>unclassified sequences</taxon>
        <taxon>metagenomes</taxon>
        <taxon>organismal metagenomes</taxon>
    </lineage>
</organism>
<dbReference type="GO" id="GO:0003677">
    <property type="term" value="F:DNA binding"/>
    <property type="evidence" value="ECO:0007669"/>
    <property type="project" value="InterPro"/>
</dbReference>
<protein>
    <recommendedName>
        <fullName evidence="5">KilA-N domain-containing protein</fullName>
    </recommendedName>
</protein>
<evidence type="ECO:0000259" key="3">
    <source>
        <dbReference type="PROSITE" id="PS51301"/>
    </source>
</evidence>
<dbReference type="InterPro" id="IPR035901">
    <property type="entry name" value="GIY-YIG_endonuc_sf"/>
</dbReference>
<dbReference type="Pfam" id="PF04383">
    <property type="entry name" value="KilA-N"/>
    <property type="match status" value="1"/>
</dbReference>
<evidence type="ECO:0000256" key="1">
    <source>
        <dbReference type="SAM" id="Coils"/>
    </source>
</evidence>
<dbReference type="SUPFAM" id="SSF54616">
    <property type="entry name" value="DNA-binding domain of Mlu1-box binding protein MBP1"/>
    <property type="match status" value="1"/>
</dbReference>
<dbReference type="SUPFAM" id="SSF57667">
    <property type="entry name" value="beta-beta-alpha zinc fingers"/>
    <property type="match status" value="1"/>
</dbReference>
<proteinExistence type="predicted"/>
<keyword evidence="1" id="KW-0175">Coiled coil</keyword>
<feature type="domain" description="C2H2-type" evidence="2">
    <location>
        <begin position="3"/>
        <end position="23"/>
    </location>
</feature>
<dbReference type="PROSITE" id="PS51301">
    <property type="entry name" value="KILA_N"/>
    <property type="match status" value="1"/>
</dbReference>
<dbReference type="InterPro" id="IPR018004">
    <property type="entry name" value="KilA/APSES_HTH"/>
</dbReference>
<evidence type="ECO:0008006" key="5">
    <source>
        <dbReference type="Google" id="ProtNLM"/>
    </source>
</evidence>
<dbReference type="InterPro" id="IPR036887">
    <property type="entry name" value="HTH_APSES_sf"/>
</dbReference>
<feature type="coiled-coil region" evidence="1">
    <location>
        <begin position="75"/>
        <end position="105"/>
    </location>
</feature>
<reference evidence="4" key="1">
    <citation type="journal article" date="2020" name="Nature">
        <title>Giant virus diversity and host interactions through global metagenomics.</title>
        <authorList>
            <person name="Schulz F."/>
            <person name="Roux S."/>
            <person name="Paez-Espino D."/>
            <person name="Jungbluth S."/>
            <person name="Walsh D.A."/>
            <person name="Denef V.J."/>
            <person name="McMahon K.D."/>
            <person name="Konstantinidis K.T."/>
            <person name="Eloe-Fadrosh E.A."/>
            <person name="Kyrpides N.C."/>
            <person name="Woyke T."/>
        </authorList>
    </citation>
    <scope>NUCLEOTIDE SEQUENCE</scope>
    <source>
        <strain evidence="4">GVMAG-S-3300010158-109</strain>
    </source>
</reference>
<evidence type="ECO:0000313" key="4">
    <source>
        <dbReference type="EMBL" id="QHU16010.1"/>
    </source>
</evidence>
<dbReference type="EMBL" id="MN740872">
    <property type="protein sequence ID" value="QHU16010.1"/>
    <property type="molecule type" value="Genomic_DNA"/>
</dbReference>
<dbReference type="PROSITE" id="PS50157">
    <property type="entry name" value="ZINC_FINGER_C2H2_2"/>
    <property type="match status" value="1"/>
</dbReference>
<dbReference type="InterPro" id="IPR018306">
    <property type="entry name" value="Phage_T5_Orf172_DNA-bd"/>
</dbReference>
<dbReference type="SUPFAM" id="SSF82771">
    <property type="entry name" value="GIY-YIG endonuclease"/>
    <property type="match status" value="1"/>
</dbReference>
<dbReference type="InterPro" id="IPR036236">
    <property type="entry name" value="Znf_C2H2_sf"/>
</dbReference>
<dbReference type="Pfam" id="PF00096">
    <property type="entry name" value="zf-C2H2"/>
    <property type="match status" value="1"/>
</dbReference>
<sequence>MDIECEFCKKTFSTKSNLSAHQKSAKFCLELQGDNADESKFTCEYCQKVLTQQKSLDIHIVSCKEKKKKIESSKDAEINLTLKKLENEIVKLKRIEKEKLKEKDNYYQETLKEKDNYYQETLKEKDNYYQETLKEKDNYYQEKLQEKDSYYQEKLQEKNECITKLETRLDKFENAVTTIATSLELNKKTESKNSENIQHINSIPLMPLGEQMSSIVIEEVEEDEIKYTNITLNNVVISSRPLDHYVNSTQLCQAGGKKFNDWFRLDTTNELIKELSSEAGIPVSLLVESNRGRTSKFIQGSWIHPDLSIQLAQWISPKFAIQISQWVRTLFNQGSLEIDISILREKEHNMRIKDHRIKQLENVCLSKQRRIEYPEKNVIYMLTTEDHFKRRTYIIGKAKNLTNRLSTYNKTSDHTVVYYRECCNEDDMDTAETMVLSKLRPYREQANRDRFILPEDKDESFFTNTIDNCIQFL</sequence>
<dbReference type="InterPro" id="IPR017880">
    <property type="entry name" value="KilA_N"/>
</dbReference>
<evidence type="ECO:0000259" key="2">
    <source>
        <dbReference type="PROSITE" id="PS50157"/>
    </source>
</evidence>
<dbReference type="InterPro" id="IPR013087">
    <property type="entry name" value="Znf_C2H2_type"/>
</dbReference>
<dbReference type="Pfam" id="PF10544">
    <property type="entry name" value="T5orf172"/>
    <property type="match status" value="1"/>
</dbReference>
<dbReference type="AlphaFoldDB" id="A0A6C0KH52"/>
<feature type="domain" description="KilA-N" evidence="3">
    <location>
        <begin position="226"/>
        <end position="330"/>
    </location>
</feature>
<dbReference type="SMART" id="SM01252">
    <property type="entry name" value="KilA-N"/>
    <property type="match status" value="1"/>
</dbReference>
<accession>A0A6C0KH52</accession>